<reference evidence="8 9" key="1">
    <citation type="submission" date="2017-12" db="EMBL/GenBank/DDBJ databases">
        <title>Kangiella profundi FT102 completed genome.</title>
        <authorList>
            <person name="Xu J."/>
            <person name="Wang J."/>
            <person name="Lu Y."/>
        </authorList>
    </citation>
    <scope>NUCLEOTIDE SEQUENCE [LARGE SCALE GENOMIC DNA]</scope>
    <source>
        <strain evidence="8 9">FT102</strain>
    </source>
</reference>
<dbReference type="GO" id="GO:0043565">
    <property type="term" value="F:sequence-specific DNA binding"/>
    <property type="evidence" value="ECO:0007669"/>
    <property type="project" value="InterPro"/>
</dbReference>
<protein>
    <submittedName>
        <fullName evidence="8">Sigma-54-dependent Fis family transcriptional regulator</fullName>
    </submittedName>
</protein>
<dbReference type="AlphaFoldDB" id="A0A2K9AQZ4"/>
<feature type="modified residue" description="4-aspartylphosphate" evidence="5">
    <location>
        <position position="56"/>
    </location>
</feature>
<feature type="domain" description="Sigma-54 factor interaction" evidence="6">
    <location>
        <begin position="138"/>
        <end position="354"/>
    </location>
</feature>
<dbReference type="InterPro" id="IPR002197">
    <property type="entry name" value="HTH_Fis"/>
</dbReference>
<dbReference type="Proteomes" id="UP000232693">
    <property type="component" value="Chromosome"/>
</dbReference>
<dbReference type="SUPFAM" id="SSF46689">
    <property type="entry name" value="Homeodomain-like"/>
    <property type="match status" value="1"/>
</dbReference>
<dbReference type="InterPro" id="IPR011006">
    <property type="entry name" value="CheY-like_superfamily"/>
</dbReference>
<feature type="domain" description="Response regulatory" evidence="7">
    <location>
        <begin position="7"/>
        <end position="121"/>
    </location>
</feature>
<evidence type="ECO:0000256" key="1">
    <source>
        <dbReference type="ARBA" id="ARBA00022741"/>
    </source>
</evidence>
<evidence type="ECO:0000256" key="5">
    <source>
        <dbReference type="PROSITE-ProRule" id="PRU00169"/>
    </source>
</evidence>
<dbReference type="GO" id="GO:0006355">
    <property type="term" value="P:regulation of DNA-templated transcription"/>
    <property type="evidence" value="ECO:0007669"/>
    <property type="project" value="InterPro"/>
</dbReference>
<evidence type="ECO:0000313" key="9">
    <source>
        <dbReference type="Proteomes" id="UP000232693"/>
    </source>
</evidence>
<dbReference type="SUPFAM" id="SSF52172">
    <property type="entry name" value="CheY-like"/>
    <property type="match status" value="1"/>
</dbReference>
<organism evidence="8 9">
    <name type="scientific">Kangiella profundi</name>
    <dbReference type="NCBI Taxonomy" id="1561924"/>
    <lineage>
        <taxon>Bacteria</taxon>
        <taxon>Pseudomonadati</taxon>
        <taxon>Pseudomonadota</taxon>
        <taxon>Gammaproteobacteria</taxon>
        <taxon>Kangiellales</taxon>
        <taxon>Kangiellaceae</taxon>
        <taxon>Kangiella</taxon>
    </lineage>
</organism>
<dbReference type="PROSITE" id="PS50045">
    <property type="entry name" value="SIGMA54_INTERACT_4"/>
    <property type="match status" value="1"/>
</dbReference>
<dbReference type="GO" id="GO:0005524">
    <property type="term" value="F:ATP binding"/>
    <property type="evidence" value="ECO:0007669"/>
    <property type="project" value="UniProtKB-KW"/>
</dbReference>
<sequence length="442" mass="50632">MNQNKPKVLVIDDEADIRHLLTMTLIQMGLDVSSSKDLTDAKKQLSEEQFHFCLTDLKLPDGNGLDFVKYVRKQYPHMPIAVITAFGSTDNAIEAMKLGAFDFLAKPIDLSHLRQLLKHAFKYVDGKQVEPQAPFTFLAGSSEAINKLREKMVKIRGSQAPIVIEGEKGTEKERLAQILHEQSSRSDQAEVFLDCSSEEQEELEHLLFNKDEQHDCLLFQANNSTLILSNIQNLSIITQKKLLHAIEQKKFPIESEHSDQPMDIRIIICTEKPLIDYVHTHQLRDDLFFRLNVIQLKIPSITQRLSDLDILIDSYLEELSDGKKISTDARDVLKNYEFPFNYRELENILEKACALSESDTIEASDLIMAQGDEIESTKPRQEQVKSGFSRGDLPLDQFIEKIEKAEIEKALNETRWNRTEAAKLLGITFRTIRYKMKKLGIE</sequence>
<dbReference type="OrthoDB" id="9804019at2"/>
<evidence type="ECO:0000313" key="8">
    <source>
        <dbReference type="EMBL" id="AUD80052.1"/>
    </source>
</evidence>
<evidence type="ECO:0000256" key="4">
    <source>
        <dbReference type="ARBA" id="ARBA00023163"/>
    </source>
</evidence>
<accession>A0A2K9AQZ4</accession>
<keyword evidence="2" id="KW-0067">ATP-binding</keyword>
<dbReference type="KEGG" id="kpd:CW740_05130"/>
<keyword evidence="9" id="KW-1185">Reference proteome</keyword>
<dbReference type="Gene3D" id="3.40.50.2300">
    <property type="match status" value="1"/>
</dbReference>
<evidence type="ECO:0000259" key="7">
    <source>
        <dbReference type="PROSITE" id="PS50110"/>
    </source>
</evidence>
<dbReference type="SUPFAM" id="SSF52540">
    <property type="entry name" value="P-loop containing nucleoside triphosphate hydrolases"/>
    <property type="match status" value="1"/>
</dbReference>
<dbReference type="Gene3D" id="3.40.50.300">
    <property type="entry name" value="P-loop containing nucleotide triphosphate hydrolases"/>
    <property type="match status" value="1"/>
</dbReference>
<dbReference type="InterPro" id="IPR058031">
    <property type="entry name" value="AAA_lid_NorR"/>
</dbReference>
<dbReference type="InterPro" id="IPR009057">
    <property type="entry name" value="Homeodomain-like_sf"/>
</dbReference>
<dbReference type="GO" id="GO:0000160">
    <property type="term" value="P:phosphorelay signal transduction system"/>
    <property type="evidence" value="ECO:0007669"/>
    <property type="project" value="InterPro"/>
</dbReference>
<evidence type="ECO:0000259" key="6">
    <source>
        <dbReference type="PROSITE" id="PS50045"/>
    </source>
</evidence>
<keyword evidence="1" id="KW-0547">Nucleotide-binding</keyword>
<dbReference type="PANTHER" id="PTHR32071:SF100">
    <property type="entry name" value="RESPONSE REGULATOR PROTEIN PILR"/>
    <property type="match status" value="1"/>
</dbReference>
<evidence type="ECO:0000256" key="3">
    <source>
        <dbReference type="ARBA" id="ARBA00023015"/>
    </source>
</evidence>
<dbReference type="Gene3D" id="1.10.10.60">
    <property type="entry name" value="Homeodomain-like"/>
    <property type="match status" value="1"/>
</dbReference>
<dbReference type="PANTHER" id="PTHR32071">
    <property type="entry name" value="TRANSCRIPTIONAL REGULATORY PROTEIN"/>
    <property type="match status" value="1"/>
</dbReference>
<keyword evidence="4" id="KW-0804">Transcription</keyword>
<dbReference type="RefSeq" id="WP_106648044.1">
    <property type="nucleotide sequence ID" value="NZ_BMGO01000002.1"/>
</dbReference>
<proteinExistence type="predicted"/>
<dbReference type="InterPro" id="IPR027417">
    <property type="entry name" value="P-loop_NTPase"/>
</dbReference>
<dbReference type="PROSITE" id="PS50110">
    <property type="entry name" value="RESPONSE_REGULATORY"/>
    <property type="match status" value="1"/>
</dbReference>
<dbReference type="Pfam" id="PF00158">
    <property type="entry name" value="Sigma54_activat"/>
    <property type="match status" value="1"/>
</dbReference>
<dbReference type="Pfam" id="PF00072">
    <property type="entry name" value="Response_reg"/>
    <property type="match status" value="1"/>
</dbReference>
<dbReference type="SMART" id="SM00448">
    <property type="entry name" value="REC"/>
    <property type="match status" value="1"/>
</dbReference>
<dbReference type="EMBL" id="CP025120">
    <property type="protein sequence ID" value="AUD80052.1"/>
    <property type="molecule type" value="Genomic_DNA"/>
</dbReference>
<keyword evidence="5" id="KW-0597">Phosphoprotein</keyword>
<evidence type="ECO:0000256" key="2">
    <source>
        <dbReference type="ARBA" id="ARBA00022840"/>
    </source>
</evidence>
<dbReference type="InterPro" id="IPR002078">
    <property type="entry name" value="Sigma_54_int"/>
</dbReference>
<dbReference type="Gene3D" id="1.10.8.60">
    <property type="match status" value="1"/>
</dbReference>
<dbReference type="Pfam" id="PF02954">
    <property type="entry name" value="HTH_8"/>
    <property type="match status" value="1"/>
</dbReference>
<name>A0A2K9AQZ4_9GAMM</name>
<keyword evidence="3" id="KW-0805">Transcription regulation</keyword>
<dbReference type="PRINTS" id="PR01590">
    <property type="entry name" value="HTHFIS"/>
</dbReference>
<gene>
    <name evidence="8" type="ORF">CW740_05130</name>
</gene>
<dbReference type="Pfam" id="PF25601">
    <property type="entry name" value="AAA_lid_14"/>
    <property type="match status" value="1"/>
</dbReference>
<dbReference type="InterPro" id="IPR001789">
    <property type="entry name" value="Sig_transdc_resp-reg_receiver"/>
</dbReference>